<dbReference type="Gene3D" id="3.40.50.720">
    <property type="entry name" value="NAD(P)-binding Rossmann-like Domain"/>
    <property type="match status" value="1"/>
</dbReference>
<reference evidence="2 3" key="1">
    <citation type="journal article" date="2018" name="Genome Announc.">
        <title>Draft Genome Sequence of Lactococcus sp. Strain NtB2 (JCM 32569), Isolated from the Gut of the Higher Termite Nasutitermes takasagoensis.</title>
        <authorList>
            <person name="Noda S."/>
            <person name="Aihara C."/>
            <person name="Yuki M."/>
            <person name="Ohkuma M."/>
        </authorList>
    </citation>
    <scope>NUCLEOTIDE SEQUENCE [LARGE SCALE GENOMIC DNA]</scope>
    <source>
        <strain evidence="2 3">NtB2</strain>
    </source>
</reference>
<organism evidence="2 3">
    <name type="scientific">Lactococcus termiticola</name>
    <dbReference type="NCBI Taxonomy" id="2169526"/>
    <lineage>
        <taxon>Bacteria</taxon>
        <taxon>Bacillati</taxon>
        <taxon>Bacillota</taxon>
        <taxon>Bacilli</taxon>
        <taxon>Lactobacillales</taxon>
        <taxon>Streptococcaceae</taxon>
        <taxon>Lactococcus</taxon>
    </lineage>
</organism>
<accession>A0A2R5HH55</accession>
<dbReference type="InterPro" id="IPR016040">
    <property type="entry name" value="NAD(P)-bd_dom"/>
</dbReference>
<dbReference type="AlphaFoldDB" id="A0A2R5HH55"/>
<evidence type="ECO:0000313" key="2">
    <source>
        <dbReference type="EMBL" id="GBG97186.1"/>
    </source>
</evidence>
<feature type="domain" description="NAD(P)-binding" evidence="1">
    <location>
        <begin position="7"/>
        <end position="188"/>
    </location>
</feature>
<name>A0A2R5HH55_9LACT</name>
<sequence>MKVFVAGSSGRVGLKTLEKLVEAGHTVTAGARKPERLPVMDGMTPVDFDLTLSVDEMARAVKGHAAIIVTAGSAGKSLLQIDLFGMTQLMQASEKAGVKRFVLLSSIFALEPERWVGPGFEQLKDYYIAKYFADLYLTEQTSLDYTILQPGSLKEEAGTGQISLNDSQSAPAHIEDVAETLTAILNHPNTIGKVLGMHTGGEAISEALKAQ</sequence>
<dbReference type="EMBL" id="BFFO01000008">
    <property type="protein sequence ID" value="GBG97186.1"/>
    <property type="molecule type" value="Genomic_DNA"/>
</dbReference>
<dbReference type="InterPro" id="IPR036291">
    <property type="entry name" value="NAD(P)-bd_dom_sf"/>
</dbReference>
<evidence type="ECO:0000313" key="3">
    <source>
        <dbReference type="Proteomes" id="UP000245021"/>
    </source>
</evidence>
<dbReference type="PANTHER" id="PTHR15020">
    <property type="entry name" value="FLAVIN REDUCTASE-RELATED"/>
    <property type="match status" value="1"/>
</dbReference>
<dbReference type="CDD" id="cd05243">
    <property type="entry name" value="SDR_a5"/>
    <property type="match status" value="1"/>
</dbReference>
<dbReference type="OrthoDB" id="9785372at2"/>
<proteinExistence type="predicted"/>
<protein>
    <submittedName>
        <fullName evidence="2">Oxidoreductase</fullName>
    </submittedName>
</protein>
<dbReference type="SUPFAM" id="SSF51735">
    <property type="entry name" value="NAD(P)-binding Rossmann-fold domains"/>
    <property type="match status" value="1"/>
</dbReference>
<dbReference type="Proteomes" id="UP000245021">
    <property type="component" value="Unassembled WGS sequence"/>
</dbReference>
<keyword evidence="3" id="KW-1185">Reference proteome</keyword>
<dbReference type="PANTHER" id="PTHR15020:SF50">
    <property type="entry name" value="UPF0659 PROTEIN YMR090W"/>
    <property type="match status" value="1"/>
</dbReference>
<evidence type="ECO:0000259" key="1">
    <source>
        <dbReference type="Pfam" id="PF13460"/>
    </source>
</evidence>
<comment type="caution">
    <text evidence="2">The sequence shown here is derived from an EMBL/GenBank/DDBJ whole genome shotgun (WGS) entry which is preliminary data.</text>
</comment>
<gene>
    <name evidence="2" type="ORF">NtB2_01324</name>
</gene>
<dbReference type="RefSeq" id="WP_109246144.1">
    <property type="nucleotide sequence ID" value="NZ_BFFO01000008.1"/>
</dbReference>
<dbReference type="Pfam" id="PF13460">
    <property type="entry name" value="NAD_binding_10"/>
    <property type="match status" value="1"/>
</dbReference>